<accession>A0A409XDM3</accession>
<dbReference type="EMBL" id="NHYD01002000">
    <property type="protein sequence ID" value="PPQ88856.1"/>
    <property type="molecule type" value="Genomic_DNA"/>
</dbReference>
<comment type="caution">
    <text evidence="2">The sequence shown here is derived from an EMBL/GenBank/DDBJ whole genome shotgun (WGS) entry which is preliminary data.</text>
</comment>
<protein>
    <submittedName>
        <fullName evidence="2">Uncharacterized protein</fullName>
    </submittedName>
</protein>
<organism evidence="2 3">
    <name type="scientific">Psilocybe cyanescens</name>
    <dbReference type="NCBI Taxonomy" id="93625"/>
    <lineage>
        <taxon>Eukaryota</taxon>
        <taxon>Fungi</taxon>
        <taxon>Dikarya</taxon>
        <taxon>Basidiomycota</taxon>
        <taxon>Agaricomycotina</taxon>
        <taxon>Agaricomycetes</taxon>
        <taxon>Agaricomycetidae</taxon>
        <taxon>Agaricales</taxon>
        <taxon>Agaricineae</taxon>
        <taxon>Strophariaceae</taxon>
        <taxon>Psilocybe</taxon>
    </lineage>
</organism>
<keyword evidence="3" id="KW-1185">Reference proteome</keyword>
<feature type="compositionally biased region" description="Polar residues" evidence="1">
    <location>
        <begin position="178"/>
        <end position="190"/>
    </location>
</feature>
<reference evidence="2 3" key="1">
    <citation type="journal article" date="2018" name="Evol. Lett.">
        <title>Horizontal gene cluster transfer increased hallucinogenic mushroom diversity.</title>
        <authorList>
            <person name="Reynolds H.T."/>
            <person name="Vijayakumar V."/>
            <person name="Gluck-Thaler E."/>
            <person name="Korotkin H.B."/>
            <person name="Matheny P.B."/>
            <person name="Slot J.C."/>
        </authorList>
    </citation>
    <scope>NUCLEOTIDE SEQUENCE [LARGE SCALE GENOMIC DNA]</scope>
    <source>
        <strain evidence="2 3">2631</strain>
    </source>
</reference>
<evidence type="ECO:0000256" key="1">
    <source>
        <dbReference type="SAM" id="MobiDB-lite"/>
    </source>
</evidence>
<evidence type="ECO:0000313" key="3">
    <source>
        <dbReference type="Proteomes" id="UP000283269"/>
    </source>
</evidence>
<feature type="compositionally biased region" description="Polar residues" evidence="1">
    <location>
        <begin position="132"/>
        <end position="167"/>
    </location>
</feature>
<proteinExistence type="predicted"/>
<dbReference type="Proteomes" id="UP000283269">
    <property type="component" value="Unassembled WGS sequence"/>
</dbReference>
<dbReference type="AlphaFoldDB" id="A0A409XDM3"/>
<gene>
    <name evidence="2" type="ORF">CVT25_009582</name>
</gene>
<name>A0A409XDM3_PSICY</name>
<dbReference type="InParanoid" id="A0A409XDM3"/>
<sequence>MLPRSPQIVYNNFILGDAHFYGHHPPQTTLRTTPASTPHPQGQNFFSRASNTRDQPTSGVQAEDMCDHRAADNHGSVAPVHGQEEEQKYKERTTHVGMSDYWNRTLPWLIRSKDPATVPSPSSGIDIHRNSSTDTAPSSPSVRTERTGNSASARPSMSHATTQTSESLDSKERGDNTPGMSSWLSFVQEL</sequence>
<evidence type="ECO:0000313" key="2">
    <source>
        <dbReference type="EMBL" id="PPQ88856.1"/>
    </source>
</evidence>
<feature type="region of interest" description="Disordered" evidence="1">
    <location>
        <begin position="32"/>
        <end position="59"/>
    </location>
</feature>
<feature type="region of interest" description="Disordered" evidence="1">
    <location>
        <begin position="113"/>
        <end position="190"/>
    </location>
</feature>